<evidence type="ECO:0000256" key="1">
    <source>
        <dbReference type="ARBA" id="ARBA00012513"/>
    </source>
</evidence>
<dbReference type="PANTHER" id="PTHR43289:SF6">
    <property type="entry name" value="SERINE_THREONINE-PROTEIN KINASE NEKL-3"/>
    <property type="match status" value="1"/>
</dbReference>
<accession>A0A938Y163</accession>
<comment type="caution">
    <text evidence="11">The sequence shown here is derived from an EMBL/GenBank/DDBJ whole genome shotgun (WGS) entry which is preliminary data.</text>
</comment>
<dbReference type="EC" id="2.7.11.1" evidence="1"/>
<dbReference type="EMBL" id="JAERTX010000008">
    <property type="protein sequence ID" value="MBM9460262.1"/>
    <property type="molecule type" value="Genomic_DNA"/>
</dbReference>
<sequence>MSITTHVGQRYALERELGSGAGGAVWLAHDELLDRAVAVKRLPRSPGDTEVSLRAAREARLAARVSHPHVVSVFDLVEDDDELWLVMEHVEGRSLSELLRADGPLSPDEAAELLAPIADALASAHDNGVVHRDIKPSNILVTSEGVAKLTDFGIARGDDDATLTQTGIVTGSPAYLAPEVACGGTADKASDVWSFGATLVHALTGRPPYHQEDGTNGALAVVYRVVHEPPPRPSEAGWLAPLVAATLTPEPDERPDMATVRDLLERPDTETEATAALDLTALDLAPVLPAPRPSQPPQSQAPQLQLPSHLPPPPLVPPPPPGAGPARPGGQRRRRRSRHVGVIAAVGATAVLAALAVGVALTRDHSGSPTAAVTASGSPDAGASDAGKDVGEDAGASAPSAETLEAFAEDYVRTAHRDPAAGFALLTPGYQDESPAYTEFWRSVRSPKVLSVSGDPATMTVTYTYSYALPGEGRRTEQVTLDLVESGDRLLIAGASSVPVEQ</sequence>
<dbReference type="InterPro" id="IPR008271">
    <property type="entry name" value="Ser/Thr_kinase_AS"/>
</dbReference>
<gene>
    <name evidence="11" type="ORF">JK386_10135</name>
</gene>
<reference evidence="11" key="1">
    <citation type="submission" date="2021-01" db="EMBL/GenBank/DDBJ databases">
        <title>Novel species in genus Nocardioides.</title>
        <authorList>
            <person name="Zhang G."/>
        </authorList>
    </citation>
    <scope>NUCLEOTIDE SEQUENCE</scope>
    <source>
        <strain evidence="11">Zg-536</strain>
    </source>
</reference>
<dbReference type="Pfam" id="PF00069">
    <property type="entry name" value="Pkinase"/>
    <property type="match status" value="1"/>
</dbReference>
<name>A0A938Y163_9ACTN</name>
<dbReference type="SMART" id="SM00220">
    <property type="entry name" value="S_TKc"/>
    <property type="match status" value="1"/>
</dbReference>
<organism evidence="11 12">
    <name type="scientific">Nocardioides faecalis</name>
    <dbReference type="NCBI Taxonomy" id="2803858"/>
    <lineage>
        <taxon>Bacteria</taxon>
        <taxon>Bacillati</taxon>
        <taxon>Actinomycetota</taxon>
        <taxon>Actinomycetes</taxon>
        <taxon>Propionibacteriales</taxon>
        <taxon>Nocardioidaceae</taxon>
        <taxon>Nocardioides</taxon>
    </lineage>
</organism>
<dbReference type="RefSeq" id="WP_205291584.1">
    <property type="nucleotide sequence ID" value="NZ_CP074406.1"/>
</dbReference>
<keyword evidence="9" id="KW-0812">Transmembrane</keyword>
<feature type="compositionally biased region" description="Pro residues" evidence="8">
    <location>
        <begin position="309"/>
        <end position="323"/>
    </location>
</feature>
<keyword evidence="3" id="KW-0808">Transferase</keyword>
<keyword evidence="6 7" id="KW-0067">ATP-binding</keyword>
<dbReference type="GO" id="GO:0005524">
    <property type="term" value="F:ATP binding"/>
    <property type="evidence" value="ECO:0007669"/>
    <property type="project" value="UniProtKB-UniRule"/>
</dbReference>
<dbReference type="PROSITE" id="PS00108">
    <property type="entry name" value="PROTEIN_KINASE_ST"/>
    <property type="match status" value="1"/>
</dbReference>
<evidence type="ECO:0000256" key="8">
    <source>
        <dbReference type="SAM" id="MobiDB-lite"/>
    </source>
</evidence>
<evidence type="ECO:0000256" key="2">
    <source>
        <dbReference type="ARBA" id="ARBA00022527"/>
    </source>
</evidence>
<dbReference type="PROSITE" id="PS50011">
    <property type="entry name" value="PROTEIN_KINASE_DOM"/>
    <property type="match status" value="1"/>
</dbReference>
<evidence type="ECO:0000256" key="5">
    <source>
        <dbReference type="ARBA" id="ARBA00022777"/>
    </source>
</evidence>
<evidence type="ECO:0000256" key="9">
    <source>
        <dbReference type="SAM" id="Phobius"/>
    </source>
</evidence>
<evidence type="ECO:0000313" key="11">
    <source>
        <dbReference type="EMBL" id="MBM9460262.1"/>
    </source>
</evidence>
<dbReference type="PANTHER" id="PTHR43289">
    <property type="entry name" value="MITOGEN-ACTIVATED PROTEIN KINASE KINASE KINASE 20-RELATED"/>
    <property type="match status" value="1"/>
</dbReference>
<dbReference type="InterPro" id="IPR000719">
    <property type="entry name" value="Prot_kinase_dom"/>
</dbReference>
<keyword evidence="5 11" id="KW-0418">Kinase</keyword>
<dbReference type="Gene3D" id="3.30.200.20">
    <property type="entry name" value="Phosphorylase Kinase, domain 1"/>
    <property type="match status" value="1"/>
</dbReference>
<feature type="transmembrane region" description="Helical" evidence="9">
    <location>
        <begin position="340"/>
        <end position="361"/>
    </location>
</feature>
<evidence type="ECO:0000256" key="3">
    <source>
        <dbReference type="ARBA" id="ARBA00022679"/>
    </source>
</evidence>
<feature type="domain" description="Protein kinase" evidence="10">
    <location>
        <begin position="11"/>
        <end position="264"/>
    </location>
</feature>
<dbReference type="SUPFAM" id="SSF56112">
    <property type="entry name" value="Protein kinase-like (PK-like)"/>
    <property type="match status" value="1"/>
</dbReference>
<evidence type="ECO:0000256" key="7">
    <source>
        <dbReference type="PROSITE-ProRule" id="PRU10141"/>
    </source>
</evidence>
<dbReference type="InterPro" id="IPR017441">
    <property type="entry name" value="Protein_kinase_ATP_BS"/>
</dbReference>
<feature type="region of interest" description="Disordered" evidence="8">
    <location>
        <begin position="364"/>
        <end position="399"/>
    </location>
</feature>
<proteinExistence type="predicted"/>
<feature type="compositionally biased region" description="Low complexity" evidence="8">
    <location>
        <begin position="297"/>
        <end position="308"/>
    </location>
</feature>
<dbReference type="PROSITE" id="PS00107">
    <property type="entry name" value="PROTEIN_KINASE_ATP"/>
    <property type="match status" value="1"/>
</dbReference>
<keyword evidence="4 7" id="KW-0547">Nucleotide-binding</keyword>
<dbReference type="InterPro" id="IPR011009">
    <property type="entry name" value="Kinase-like_dom_sf"/>
</dbReference>
<feature type="binding site" evidence="7">
    <location>
        <position position="40"/>
    </location>
    <ligand>
        <name>ATP</name>
        <dbReference type="ChEBI" id="CHEBI:30616"/>
    </ligand>
</feature>
<evidence type="ECO:0000256" key="6">
    <source>
        <dbReference type="ARBA" id="ARBA00022840"/>
    </source>
</evidence>
<dbReference type="Gene3D" id="1.10.510.10">
    <property type="entry name" value="Transferase(Phosphotransferase) domain 1"/>
    <property type="match status" value="1"/>
</dbReference>
<evidence type="ECO:0000259" key="10">
    <source>
        <dbReference type="PROSITE" id="PS50011"/>
    </source>
</evidence>
<evidence type="ECO:0000256" key="4">
    <source>
        <dbReference type="ARBA" id="ARBA00022741"/>
    </source>
</evidence>
<dbReference type="Proteomes" id="UP000663791">
    <property type="component" value="Unassembled WGS sequence"/>
</dbReference>
<keyword evidence="12" id="KW-1185">Reference proteome</keyword>
<evidence type="ECO:0000313" key="12">
    <source>
        <dbReference type="Proteomes" id="UP000663791"/>
    </source>
</evidence>
<dbReference type="GO" id="GO:0004674">
    <property type="term" value="F:protein serine/threonine kinase activity"/>
    <property type="evidence" value="ECO:0007669"/>
    <property type="project" value="UniProtKB-KW"/>
</dbReference>
<keyword evidence="9" id="KW-0472">Membrane</keyword>
<feature type="compositionally biased region" description="Low complexity" evidence="8">
    <location>
        <begin position="375"/>
        <end position="385"/>
    </location>
</feature>
<keyword evidence="9" id="KW-1133">Transmembrane helix</keyword>
<protein>
    <recommendedName>
        <fullName evidence="1">non-specific serine/threonine protein kinase</fullName>
        <ecNumber evidence="1">2.7.11.1</ecNumber>
    </recommendedName>
</protein>
<dbReference type="CDD" id="cd14014">
    <property type="entry name" value="STKc_PknB_like"/>
    <property type="match status" value="1"/>
</dbReference>
<dbReference type="AlphaFoldDB" id="A0A938Y163"/>
<keyword evidence="2 11" id="KW-0723">Serine/threonine-protein kinase</keyword>
<feature type="region of interest" description="Disordered" evidence="8">
    <location>
        <begin position="287"/>
        <end position="338"/>
    </location>
</feature>